<dbReference type="InterPro" id="IPR058980">
    <property type="entry name" value="Glyco_transf_N"/>
</dbReference>
<dbReference type="Pfam" id="PF26168">
    <property type="entry name" value="Glyco_transf_N"/>
    <property type="match status" value="1"/>
</dbReference>
<dbReference type="InParanoid" id="A0A251TTY6"/>
<feature type="domain" description="Glycosyltransferase N-terminal" evidence="2">
    <location>
        <begin position="7"/>
        <end position="83"/>
    </location>
</feature>
<reference evidence="3" key="3">
    <citation type="submission" date="2020-06" db="EMBL/GenBank/DDBJ databases">
        <title>Helianthus annuus Genome sequencing and assembly Release 2.</title>
        <authorList>
            <person name="Gouzy J."/>
            <person name="Langlade N."/>
            <person name="Munos S."/>
        </authorList>
    </citation>
    <scope>NUCLEOTIDE SEQUENCE</scope>
    <source>
        <tissue evidence="3">Leaves</tissue>
    </source>
</reference>
<keyword evidence="3" id="KW-0328">Glycosyltransferase</keyword>
<dbReference type="Gramene" id="mRNA:HanXRQr2_Chr11g0485441">
    <property type="protein sequence ID" value="CDS:HanXRQr2_Chr11g0485441.1"/>
    <property type="gene ID" value="HanXRQr2_Chr11g0485441"/>
</dbReference>
<evidence type="ECO:0000259" key="2">
    <source>
        <dbReference type="Pfam" id="PF26168"/>
    </source>
</evidence>
<dbReference type="EMBL" id="CM007898">
    <property type="protein sequence ID" value="OTG14036.1"/>
    <property type="molecule type" value="Genomic_DNA"/>
</dbReference>
<accession>A0A251TTY6</accession>
<gene>
    <name evidence="4" type="ORF">HannXRQ_Chr09g0244901</name>
    <name evidence="3" type="ORF">HanXRQr2_Chr11g0485441</name>
</gene>
<dbReference type="GO" id="GO:0016757">
    <property type="term" value="F:glycosyltransferase activity"/>
    <property type="evidence" value="ECO:0007669"/>
    <property type="project" value="UniProtKB-KW"/>
</dbReference>
<keyword evidence="5" id="KW-1185">Reference proteome</keyword>
<dbReference type="PANTHER" id="PTHR11926">
    <property type="entry name" value="GLUCOSYL/GLUCURONOSYL TRANSFERASES"/>
    <property type="match status" value="1"/>
</dbReference>
<evidence type="ECO:0000256" key="1">
    <source>
        <dbReference type="ARBA" id="ARBA00009995"/>
    </source>
</evidence>
<evidence type="ECO:0000313" key="4">
    <source>
        <dbReference type="EMBL" id="OTG14036.1"/>
    </source>
</evidence>
<reference evidence="4" key="2">
    <citation type="submission" date="2017-02" db="EMBL/GenBank/DDBJ databases">
        <title>Sunflower complete genome.</title>
        <authorList>
            <person name="Langlade N."/>
            <person name="Munos S."/>
        </authorList>
    </citation>
    <scope>NUCLEOTIDE SEQUENCE [LARGE SCALE GENOMIC DNA]</scope>
    <source>
        <tissue evidence="4">Leaves</tissue>
    </source>
</reference>
<organism evidence="4 5">
    <name type="scientific">Helianthus annuus</name>
    <name type="common">Common sunflower</name>
    <dbReference type="NCBI Taxonomy" id="4232"/>
    <lineage>
        <taxon>Eukaryota</taxon>
        <taxon>Viridiplantae</taxon>
        <taxon>Streptophyta</taxon>
        <taxon>Embryophyta</taxon>
        <taxon>Tracheophyta</taxon>
        <taxon>Spermatophyta</taxon>
        <taxon>Magnoliopsida</taxon>
        <taxon>eudicotyledons</taxon>
        <taxon>Gunneridae</taxon>
        <taxon>Pentapetalae</taxon>
        <taxon>asterids</taxon>
        <taxon>campanulids</taxon>
        <taxon>Asterales</taxon>
        <taxon>Asteraceae</taxon>
        <taxon>Asteroideae</taxon>
        <taxon>Heliantheae alliance</taxon>
        <taxon>Heliantheae</taxon>
        <taxon>Helianthus</taxon>
    </lineage>
</organism>
<sequence>MEKPHAIFIPYPAQGHINPMMKLAKLLHLKGFHISFVNTHYNHKRFLRSRGPSALDGLPDFRFYSIPDGLPPSDADSTQSSPDLCVSIPKHCLEPFCELITRLNDASDVPQVTCIVSDGAMSFTLKAAEKFGLPDVLFWTSSACGLLAYAHYRDLIQKGYIPLKGTTYCFCSRVMHACSFGRSLFNLFGKIENHVLESFYLRSLKIEYKYF</sequence>
<protein>
    <submittedName>
        <fullName evidence="3">7-deoxyloganetin glucosyltransferase</fullName>
        <ecNumber evidence="3">2.4.1.324</ecNumber>
    </submittedName>
    <submittedName>
        <fullName evidence="4">Putative UDP-glucuronosyl/UDP-glucosyltransferase</fullName>
    </submittedName>
</protein>
<dbReference type="SUPFAM" id="SSF53756">
    <property type="entry name" value="UDP-Glycosyltransferase/glycogen phosphorylase"/>
    <property type="match status" value="1"/>
</dbReference>
<dbReference type="AlphaFoldDB" id="A0A251TTY6"/>
<comment type="similarity">
    <text evidence="1">Belongs to the UDP-glycosyltransferase family.</text>
</comment>
<keyword evidence="4" id="KW-0808">Transferase</keyword>
<dbReference type="Gene3D" id="3.40.50.2000">
    <property type="entry name" value="Glycogen Phosphorylase B"/>
    <property type="match status" value="1"/>
</dbReference>
<name>A0A251TTY6_HELAN</name>
<reference evidence="3 5" key="1">
    <citation type="journal article" date="2017" name="Nature">
        <title>The sunflower genome provides insights into oil metabolism, flowering and Asterid evolution.</title>
        <authorList>
            <person name="Badouin H."/>
            <person name="Gouzy J."/>
            <person name="Grassa C.J."/>
            <person name="Murat F."/>
            <person name="Staton S.E."/>
            <person name="Cottret L."/>
            <person name="Lelandais-Briere C."/>
            <person name="Owens G.L."/>
            <person name="Carrere S."/>
            <person name="Mayjonade B."/>
            <person name="Legrand L."/>
            <person name="Gill N."/>
            <person name="Kane N.C."/>
            <person name="Bowers J.E."/>
            <person name="Hubner S."/>
            <person name="Bellec A."/>
            <person name="Berard A."/>
            <person name="Berges H."/>
            <person name="Blanchet N."/>
            <person name="Boniface M.C."/>
            <person name="Brunel D."/>
            <person name="Catrice O."/>
            <person name="Chaidir N."/>
            <person name="Claudel C."/>
            <person name="Donnadieu C."/>
            <person name="Faraut T."/>
            <person name="Fievet G."/>
            <person name="Helmstetter N."/>
            <person name="King M."/>
            <person name="Knapp S.J."/>
            <person name="Lai Z."/>
            <person name="Le Paslier M.C."/>
            <person name="Lippi Y."/>
            <person name="Lorenzon L."/>
            <person name="Mandel J.R."/>
            <person name="Marage G."/>
            <person name="Marchand G."/>
            <person name="Marquand E."/>
            <person name="Bret-Mestries E."/>
            <person name="Morien E."/>
            <person name="Nambeesan S."/>
            <person name="Nguyen T."/>
            <person name="Pegot-Espagnet P."/>
            <person name="Pouilly N."/>
            <person name="Raftis F."/>
            <person name="Sallet E."/>
            <person name="Schiex T."/>
            <person name="Thomas J."/>
            <person name="Vandecasteele C."/>
            <person name="Vares D."/>
            <person name="Vear F."/>
            <person name="Vautrin S."/>
            <person name="Crespi M."/>
            <person name="Mangin B."/>
            <person name="Burke J.M."/>
            <person name="Salse J."/>
            <person name="Munos S."/>
            <person name="Vincourt P."/>
            <person name="Rieseberg L.H."/>
            <person name="Langlade N.B."/>
        </authorList>
    </citation>
    <scope>NUCLEOTIDE SEQUENCE [LARGE SCALE GENOMIC DNA]</scope>
    <source>
        <strain evidence="5">cv. SF193</strain>
        <tissue evidence="3">Leaves</tissue>
    </source>
</reference>
<evidence type="ECO:0000313" key="3">
    <source>
        <dbReference type="EMBL" id="KAF5781586.1"/>
    </source>
</evidence>
<dbReference type="Proteomes" id="UP000215914">
    <property type="component" value="Chromosome 9"/>
</dbReference>
<dbReference type="EMBL" id="MNCJ02000326">
    <property type="protein sequence ID" value="KAF5781586.1"/>
    <property type="molecule type" value="Genomic_DNA"/>
</dbReference>
<dbReference type="OMA" id="EDFRMES"/>
<evidence type="ECO:0000313" key="5">
    <source>
        <dbReference type="Proteomes" id="UP000215914"/>
    </source>
</evidence>
<proteinExistence type="inferred from homology"/>
<dbReference type="PANTHER" id="PTHR11926:SF1498">
    <property type="entry name" value="GLYCOSYLTRANSFERASE"/>
    <property type="match status" value="1"/>
</dbReference>
<dbReference type="EC" id="2.4.1.324" evidence="3"/>